<dbReference type="NCBIfam" id="TIGR04056">
    <property type="entry name" value="OMP_RagA_SusC"/>
    <property type="match status" value="1"/>
</dbReference>
<accession>A0A1T3MGC2</accession>
<keyword evidence="1" id="KW-0998">Cell outer membrane</keyword>
<dbReference type="InterPro" id="IPR023997">
    <property type="entry name" value="TonB-dep_OMP_SusC/RagA_CS"/>
</dbReference>
<gene>
    <name evidence="5" type="ORF">BAZ10_06335</name>
</gene>
<dbReference type="PROSITE" id="PS52016">
    <property type="entry name" value="TONB_DEPENDENT_REC_3"/>
    <property type="match status" value="1"/>
</dbReference>
<keyword evidence="1" id="KW-0812">Transmembrane</keyword>
<sequence>MQRIQINNLCFISVLYFTANINAQQLKKDTAASEKKIEEVVVIGYGTQKKSNVTGAIASLKAKELENVPAGRPEQVLQGRASGVSVVSNSGQPGSAATIRVRGVTSFGAGNDPLWIVDGIPVDNIGFLNQSDIESMEILKDGASASIYGVSAARGVILVTTKKGKQGKISLSYNGFYGVGNAAKKLDLLNASQYAMLNNEMRINGGLNATFPNPDALGIGTDWQKVIFNSAARTSHDINVSGGNDKSTFFSSFGYYNQEGIVLRDISNYKRITARLNSSHKVFPFLTVGQTLNYTHVKSQGVDSNREFGGPLSSAVNMDPTIPVIETDPVKIASGIYGNPYILRAPGGNPYGISNLTNQEMSNPLAFKQTQLGNYNWSDDFVGNVYAELKLLKDFTFRSTLNGKLSYWGSQSFTPLFYLSPTLSNTIKNNFYRETQRKFEWSTENTLMYRKKLGKHSFDALLGQGFYVYNIAEGQGTVYAGLPITNYKDASFNFDIPESDKRTWATDGIQTKKASYFGRLIYDYDGKYLFTGTIRRDGSSKFGSNKVWGVFPAVSAGWVISKENFWPENKVVGMLKIRGGYGRTGNDAIGNFLYRSTVVGGNNYPFYNGTTEAIFSGYRQKTLENKNLGWEETAQTNIGADLRLFNDFTLGFDWFNKKTIGILRYLDIPGYVGVTDPPAANVGDMSNKGIEIELGYRKSIAKDFVIAVNGNFSYIKNEILSLENAKKFVGLPDTAFKSLDEVSRLQVGSPYGSFFGLMRNGIFQNQSEINAYKNANGQLIQPNAKPGDFRWVDANGDGKIDRGDYAYLGNSLPKFTYGLTVNLNYKNFDLMVFGQGQGGNKIFQGLRRLDIPDSNYQTAALGRWHGEGTSDTYARLTTNDTNKNFSYMSDFYLQKGDYFRLKLIQLGYTLPVELTKKLGGNKFRFYITAENLFTVTKYTGYDPEIAAGDSYGIDRAYYPQARTFIFGANIQF</sequence>
<evidence type="ECO:0000259" key="4">
    <source>
        <dbReference type="Pfam" id="PF07715"/>
    </source>
</evidence>
<name>A0A1T3MGC2_9FLAO</name>
<keyword evidence="1" id="KW-0813">Transport</keyword>
<dbReference type="GO" id="GO:0009279">
    <property type="term" value="C:cell outer membrane"/>
    <property type="evidence" value="ECO:0007669"/>
    <property type="project" value="UniProtKB-SubCell"/>
</dbReference>
<keyword evidence="1 2" id="KW-0472">Membrane</keyword>
<dbReference type="AlphaFoldDB" id="A0A1T3MGC2"/>
<evidence type="ECO:0000313" key="6">
    <source>
        <dbReference type="Proteomes" id="UP000190813"/>
    </source>
</evidence>
<dbReference type="Pfam" id="PF00593">
    <property type="entry name" value="TonB_dep_Rec_b-barrel"/>
    <property type="match status" value="1"/>
</dbReference>
<reference evidence="5 6" key="1">
    <citation type="submission" date="2016-06" db="EMBL/GenBank/DDBJ databases">
        <title>Revisiting the taxonomy of the Elizabethkingia Genus based on Whole-Genome Sequencing, Optical Mapping, and MALDI-TOF.</title>
        <authorList>
            <person name="Nicholson A.C."/>
        </authorList>
    </citation>
    <scope>NUCLEOTIDE SEQUENCE [LARGE SCALE GENOMIC DNA]</scope>
    <source>
        <strain evidence="5 6">G4070</strain>
    </source>
</reference>
<keyword evidence="2" id="KW-0798">TonB box</keyword>
<proteinExistence type="inferred from homology"/>
<dbReference type="NCBIfam" id="TIGR04057">
    <property type="entry name" value="SusC_RagA_signa"/>
    <property type="match status" value="1"/>
</dbReference>
<dbReference type="Proteomes" id="UP000190813">
    <property type="component" value="Unassembled WGS sequence"/>
</dbReference>
<dbReference type="InterPro" id="IPR023996">
    <property type="entry name" value="TonB-dep_OMP_SusC/RagA"/>
</dbReference>
<evidence type="ECO:0000256" key="1">
    <source>
        <dbReference type="PROSITE-ProRule" id="PRU01360"/>
    </source>
</evidence>
<evidence type="ECO:0000256" key="2">
    <source>
        <dbReference type="RuleBase" id="RU003357"/>
    </source>
</evidence>
<dbReference type="RefSeq" id="WP_078772303.1">
    <property type="nucleotide sequence ID" value="NZ_CBCSBR010000001.1"/>
</dbReference>
<organism evidence="5 6">
    <name type="scientific">Elizabethkingia occulta</name>
    <dbReference type="NCBI Taxonomy" id="1867263"/>
    <lineage>
        <taxon>Bacteria</taxon>
        <taxon>Pseudomonadati</taxon>
        <taxon>Bacteroidota</taxon>
        <taxon>Flavobacteriia</taxon>
        <taxon>Flavobacteriales</taxon>
        <taxon>Weeksellaceae</taxon>
        <taxon>Elizabethkingia</taxon>
    </lineage>
</organism>
<comment type="similarity">
    <text evidence="1 2">Belongs to the TonB-dependent receptor family.</text>
</comment>
<keyword evidence="6" id="KW-1185">Reference proteome</keyword>
<dbReference type="PROSITE" id="PS00018">
    <property type="entry name" value="EF_HAND_1"/>
    <property type="match status" value="1"/>
</dbReference>
<evidence type="ECO:0000259" key="3">
    <source>
        <dbReference type="Pfam" id="PF00593"/>
    </source>
</evidence>
<dbReference type="SUPFAM" id="SSF56935">
    <property type="entry name" value="Porins"/>
    <property type="match status" value="1"/>
</dbReference>
<evidence type="ECO:0000313" key="5">
    <source>
        <dbReference type="EMBL" id="OPC63693.1"/>
    </source>
</evidence>
<dbReference type="InterPro" id="IPR000531">
    <property type="entry name" value="Beta-barrel_TonB"/>
</dbReference>
<feature type="domain" description="TonB-dependent receptor plug" evidence="4">
    <location>
        <begin position="50"/>
        <end position="156"/>
    </location>
</feature>
<comment type="caution">
    <text evidence="5">The sequence shown here is derived from an EMBL/GenBank/DDBJ whole genome shotgun (WGS) entry which is preliminary data.</text>
</comment>
<dbReference type="EMBL" id="MAHX01000016">
    <property type="protein sequence ID" value="OPC63693.1"/>
    <property type="molecule type" value="Genomic_DNA"/>
</dbReference>
<dbReference type="Gene3D" id="2.170.130.10">
    <property type="entry name" value="TonB-dependent receptor, plug domain"/>
    <property type="match status" value="1"/>
</dbReference>
<protein>
    <submittedName>
        <fullName evidence="5">SusC/RagA family TonB-linked outer membrane protein</fullName>
    </submittedName>
</protein>
<dbReference type="InterPro" id="IPR039426">
    <property type="entry name" value="TonB-dep_rcpt-like"/>
</dbReference>
<comment type="subcellular location">
    <subcellularLocation>
        <location evidence="1">Cell outer membrane</location>
        <topology evidence="1">Multi-pass membrane protein</topology>
    </subcellularLocation>
</comment>
<feature type="domain" description="TonB-dependent receptor-like beta-barrel" evidence="3">
    <location>
        <begin position="372"/>
        <end position="828"/>
    </location>
</feature>
<dbReference type="Pfam" id="PF07715">
    <property type="entry name" value="Plug"/>
    <property type="match status" value="1"/>
</dbReference>
<dbReference type="FunFam" id="2.170.130.10:FF:000008">
    <property type="entry name" value="SusC/RagA family TonB-linked outer membrane protein"/>
    <property type="match status" value="1"/>
</dbReference>
<dbReference type="InterPro" id="IPR018247">
    <property type="entry name" value="EF_Hand_1_Ca_BS"/>
</dbReference>
<dbReference type="InterPro" id="IPR012910">
    <property type="entry name" value="Plug_dom"/>
</dbReference>
<keyword evidence="1" id="KW-1134">Transmembrane beta strand</keyword>
<dbReference type="InterPro" id="IPR037066">
    <property type="entry name" value="Plug_dom_sf"/>
</dbReference>